<dbReference type="InterPro" id="IPR001223">
    <property type="entry name" value="Glyco_hydro18_cat"/>
</dbReference>
<dbReference type="Proteomes" id="UP000198757">
    <property type="component" value="Unassembled WGS sequence"/>
</dbReference>
<evidence type="ECO:0000256" key="3">
    <source>
        <dbReference type="ARBA" id="ARBA00022801"/>
    </source>
</evidence>
<dbReference type="GO" id="GO:0005975">
    <property type="term" value="P:carbohydrate metabolic process"/>
    <property type="evidence" value="ECO:0007669"/>
    <property type="project" value="InterPro"/>
</dbReference>
<comment type="similarity">
    <text evidence="7">Belongs to the glycosyl hydrolase 18 family.</text>
</comment>
<dbReference type="AlphaFoldDB" id="A0A1G6KUI6"/>
<keyword evidence="4" id="KW-0146">Chitin degradation</keyword>
<name>A0A1G6KUI6_NIADE</name>
<dbReference type="GO" id="GO:0008061">
    <property type="term" value="F:chitin binding"/>
    <property type="evidence" value="ECO:0007669"/>
    <property type="project" value="InterPro"/>
</dbReference>
<keyword evidence="4" id="KW-0119">Carbohydrate metabolism</keyword>
<evidence type="ECO:0000256" key="2">
    <source>
        <dbReference type="ARBA" id="ARBA00012729"/>
    </source>
</evidence>
<dbReference type="InterPro" id="IPR017853">
    <property type="entry name" value="GH"/>
</dbReference>
<evidence type="ECO:0000313" key="10">
    <source>
        <dbReference type="EMBL" id="SDC34451.1"/>
    </source>
</evidence>
<feature type="signal peptide" evidence="8">
    <location>
        <begin position="1"/>
        <end position="18"/>
    </location>
</feature>
<evidence type="ECO:0000313" key="11">
    <source>
        <dbReference type="Proteomes" id="UP000198757"/>
    </source>
</evidence>
<gene>
    <name evidence="10" type="ORF">SAMN04487894_102101</name>
</gene>
<dbReference type="Gene3D" id="3.20.20.80">
    <property type="entry name" value="Glycosidases"/>
    <property type="match status" value="1"/>
</dbReference>
<keyword evidence="5 6" id="KW-0326">Glycosidase</keyword>
<organism evidence="10 11">
    <name type="scientific">Niabella drilacis (strain DSM 25811 / CCM 8410 / CCUG 62505 / LMG 26954 / E90)</name>
    <dbReference type="NCBI Taxonomy" id="1285928"/>
    <lineage>
        <taxon>Bacteria</taxon>
        <taxon>Pseudomonadati</taxon>
        <taxon>Bacteroidota</taxon>
        <taxon>Chitinophagia</taxon>
        <taxon>Chitinophagales</taxon>
        <taxon>Chitinophagaceae</taxon>
        <taxon>Niabella</taxon>
    </lineage>
</organism>
<dbReference type="PANTHER" id="PTHR11177">
    <property type="entry name" value="CHITINASE"/>
    <property type="match status" value="1"/>
</dbReference>
<dbReference type="Gene3D" id="3.10.50.10">
    <property type="match status" value="1"/>
</dbReference>
<evidence type="ECO:0000256" key="1">
    <source>
        <dbReference type="ARBA" id="ARBA00000822"/>
    </source>
</evidence>
<keyword evidence="4" id="KW-0624">Polysaccharide degradation</keyword>
<sequence>MKSQILLLLLLLTGTAIRAQHQDYKVVAYYSGDSATLQQYDFKKITHLIYGFAHLDSTGRLAVFRHRDTAVLRAFKTVKKQYPHIRTLIALGGWGGCKPCSGTFGHADSTTLFSVSVKQFLQTFELDGIDLDWEYPALPGVPGHPFSPADRPHFTRLVLSLRKELGKQKLVTFAAGGFQKYLDQSVEWAKVEKAVDFVNLMTYDLVHGYSERTGHQSSLYSALPGEESVDQCVQFFRSIKFPLHKIIVGVPFYIRSFQVNTTANNGLFQPARFLYMRGYRFNTDSLTTANGFQRYWDNQARVPYWFNSARGVFVTGDDPESLRYKTAYIRQHSLGGIMFWELFYDTFQRGLLDQLQF</sequence>
<dbReference type="EC" id="3.2.1.14" evidence="2"/>
<proteinExistence type="inferred from homology"/>
<dbReference type="PROSITE" id="PS51910">
    <property type="entry name" value="GH18_2"/>
    <property type="match status" value="1"/>
</dbReference>
<evidence type="ECO:0000256" key="8">
    <source>
        <dbReference type="SAM" id="SignalP"/>
    </source>
</evidence>
<dbReference type="EMBL" id="FMZO01000002">
    <property type="protein sequence ID" value="SDC34451.1"/>
    <property type="molecule type" value="Genomic_DNA"/>
</dbReference>
<dbReference type="InterPro" id="IPR050314">
    <property type="entry name" value="Glycosyl_Hydrlase_18"/>
</dbReference>
<dbReference type="SUPFAM" id="SSF54556">
    <property type="entry name" value="Chitinase insertion domain"/>
    <property type="match status" value="1"/>
</dbReference>
<dbReference type="GO" id="GO:0006032">
    <property type="term" value="P:chitin catabolic process"/>
    <property type="evidence" value="ECO:0007669"/>
    <property type="project" value="UniProtKB-KW"/>
</dbReference>
<protein>
    <recommendedName>
        <fullName evidence="2">chitinase</fullName>
        <ecNumber evidence="2">3.2.1.14</ecNumber>
    </recommendedName>
</protein>
<dbReference type="STRING" id="1285928.SAMN04487894_102101"/>
<keyword evidence="3 6" id="KW-0378">Hydrolase</keyword>
<feature type="domain" description="GH18" evidence="9">
    <location>
        <begin position="24"/>
        <end position="357"/>
    </location>
</feature>
<keyword evidence="11" id="KW-1185">Reference proteome</keyword>
<dbReference type="GO" id="GO:0008843">
    <property type="term" value="F:endochitinase activity"/>
    <property type="evidence" value="ECO:0007669"/>
    <property type="project" value="UniProtKB-EC"/>
</dbReference>
<dbReference type="SMART" id="SM00636">
    <property type="entry name" value="Glyco_18"/>
    <property type="match status" value="1"/>
</dbReference>
<dbReference type="OrthoDB" id="9775889at2"/>
<dbReference type="InterPro" id="IPR011583">
    <property type="entry name" value="Chitinase_II/V-like_cat"/>
</dbReference>
<evidence type="ECO:0000256" key="5">
    <source>
        <dbReference type="ARBA" id="ARBA00023295"/>
    </source>
</evidence>
<dbReference type="InterPro" id="IPR029070">
    <property type="entry name" value="Chitinase_insertion_sf"/>
</dbReference>
<dbReference type="SUPFAM" id="SSF51445">
    <property type="entry name" value="(Trans)glycosidases"/>
    <property type="match status" value="1"/>
</dbReference>
<dbReference type="Pfam" id="PF00704">
    <property type="entry name" value="Glyco_hydro_18"/>
    <property type="match status" value="1"/>
</dbReference>
<dbReference type="PROSITE" id="PS01095">
    <property type="entry name" value="GH18_1"/>
    <property type="match status" value="1"/>
</dbReference>
<evidence type="ECO:0000256" key="6">
    <source>
        <dbReference type="RuleBase" id="RU000489"/>
    </source>
</evidence>
<keyword evidence="8" id="KW-0732">Signal</keyword>
<evidence type="ECO:0000259" key="9">
    <source>
        <dbReference type="PROSITE" id="PS51910"/>
    </source>
</evidence>
<reference evidence="11" key="1">
    <citation type="submission" date="2016-10" db="EMBL/GenBank/DDBJ databases">
        <authorList>
            <person name="Varghese N."/>
            <person name="Submissions S."/>
        </authorList>
    </citation>
    <scope>NUCLEOTIDE SEQUENCE [LARGE SCALE GENOMIC DNA]</scope>
    <source>
        <strain evidence="11">DSM 25811 / CCM 8410 / LMG 26954 / E90</strain>
    </source>
</reference>
<dbReference type="RefSeq" id="WP_090388735.1">
    <property type="nucleotide sequence ID" value="NZ_FMZO01000002.1"/>
</dbReference>
<accession>A0A1G6KUI6</accession>
<evidence type="ECO:0000256" key="7">
    <source>
        <dbReference type="RuleBase" id="RU004453"/>
    </source>
</evidence>
<evidence type="ECO:0000256" key="4">
    <source>
        <dbReference type="ARBA" id="ARBA00023024"/>
    </source>
</evidence>
<feature type="chain" id="PRO_5011602799" description="chitinase" evidence="8">
    <location>
        <begin position="19"/>
        <end position="357"/>
    </location>
</feature>
<dbReference type="InterPro" id="IPR001579">
    <property type="entry name" value="Glyco_hydro_18_chit_AS"/>
</dbReference>
<dbReference type="PANTHER" id="PTHR11177:SF317">
    <property type="entry name" value="CHITINASE 12-RELATED"/>
    <property type="match status" value="1"/>
</dbReference>
<comment type="catalytic activity">
    <reaction evidence="1">
        <text>Random endo-hydrolysis of N-acetyl-beta-D-glucosaminide (1-&gt;4)-beta-linkages in chitin and chitodextrins.</text>
        <dbReference type="EC" id="3.2.1.14"/>
    </reaction>
</comment>